<name>A0A0M2K7G2_9GAMM</name>
<gene>
    <name evidence="1" type="ORF">AV903_08870</name>
    <name evidence="2" type="ORF">SY86_04575</name>
</gene>
<dbReference type="EMBL" id="CP013970">
    <property type="protein sequence ID" value="AXF76141.1"/>
    <property type="molecule type" value="Genomic_DNA"/>
</dbReference>
<evidence type="ECO:0000313" key="1">
    <source>
        <dbReference type="EMBL" id="AXF76141.1"/>
    </source>
</evidence>
<reference evidence="1 4" key="2">
    <citation type="submission" date="2016-01" db="EMBL/GenBank/DDBJ databases">
        <authorList>
            <person name="Oliw E.H."/>
        </authorList>
    </citation>
    <scope>NUCLEOTIDE SEQUENCE [LARGE SCALE GENOMIC DNA]</scope>
    <source>
        <strain evidence="1 4">MDcuke</strain>
    </source>
</reference>
<dbReference type="PATRIC" id="fig|65700.7.peg.1151"/>
<proteinExistence type="predicted"/>
<evidence type="ECO:0000313" key="3">
    <source>
        <dbReference type="Proteomes" id="UP000033924"/>
    </source>
</evidence>
<evidence type="ECO:0000313" key="2">
    <source>
        <dbReference type="EMBL" id="KKF34869.1"/>
    </source>
</evidence>
<organism evidence="2 3">
    <name type="scientific">Erwinia tracheiphila</name>
    <dbReference type="NCBI Taxonomy" id="65700"/>
    <lineage>
        <taxon>Bacteria</taxon>
        <taxon>Pseudomonadati</taxon>
        <taxon>Pseudomonadota</taxon>
        <taxon>Gammaproteobacteria</taxon>
        <taxon>Enterobacterales</taxon>
        <taxon>Erwiniaceae</taxon>
        <taxon>Erwinia</taxon>
    </lineage>
</organism>
<dbReference type="SUPFAM" id="SSF50370">
    <property type="entry name" value="Ricin B-like lectins"/>
    <property type="match status" value="2"/>
</dbReference>
<dbReference type="CDD" id="cd23445">
    <property type="entry name" value="beta-trefoil_Ricin_HA17-like"/>
    <property type="match status" value="1"/>
</dbReference>
<dbReference type="AlphaFoldDB" id="A0A0M2K7G2"/>
<reference evidence="2 3" key="1">
    <citation type="submission" date="2015-01" db="EMBL/GenBank/DDBJ databases">
        <title>Erwinia tracheiphila.</title>
        <authorList>
            <person name="Shapiro L.R."/>
        </authorList>
    </citation>
    <scope>NUCLEOTIDE SEQUENCE [LARGE SCALE GENOMIC DNA]</scope>
    <source>
        <strain evidence="2 3">BuffGH</strain>
    </source>
</reference>
<evidence type="ECO:0008006" key="5">
    <source>
        <dbReference type="Google" id="ProtNLM"/>
    </source>
</evidence>
<protein>
    <recommendedName>
        <fullName evidence="5">Ricin B lectin domain-containing protein</fullName>
    </recommendedName>
</protein>
<dbReference type="Proteomes" id="UP000033924">
    <property type="component" value="Unassembled WGS sequence"/>
</dbReference>
<dbReference type="Gene3D" id="2.80.10.50">
    <property type="match status" value="2"/>
</dbReference>
<dbReference type="InterPro" id="IPR035992">
    <property type="entry name" value="Ricin_B-like_lectins"/>
</dbReference>
<dbReference type="Proteomes" id="UP000264980">
    <property type="component" value="Chromosome"/>
</dbReference>
<dbReference type="RefSeq" id="WP_016189537.1">
    <property type="nucleotide sequence ID" value="NZ_CP013970.1"/>
</dbReference>
<accession>A0A0M2K7G2</accession>
<evidence type="ECO:0000313" key="4">
    <source>
        <dbReference type="Proteomes" id="UP000264980"/>
    </source>
</evidence>
<keyword evidence="3" id="KW-1185">Reference proteome</keyword>
<dbReference type="EMBL" id="JXNU01000003">
    <property type="protein sequence ID" value="KKF34869.1"/>
    <property type="molecule type" value="Genomic_DNA"/>
</dbReference>
<sequence length="210" mass="24684">MRLQQSQLRDEQHWYFINQRQVGYVIANYRNPNFVMDVPNSEVQKGRAIQLYLRSQTNAQRFLPEYTRGPQDQSVHQLRTTFAVDRVITATGYDSTLVVGDKNNTDRKQKFRFIRTPEKGFNVYQIIYFANNQIIAWNVPGGIQVFRHQNEWKDEHYWLLERQGEAAILLQITEILRGLSVYPMPQSLTLITFSFFTESECSTAVQARII</sequence>